<protein>
    <submittedName>
        <fullName evidence="2">Uncharacterized protein</fullName>
    </submittedName>
</protein>
<dbReference type="OrthoDB" id="5230873at2759"/>
<organism evidence="2 3">
    <name type="scientific">Passalora fulva</name>
    <name type="common">Tomato leaf mold</name>
    <name type="synonym">Cladosporium fulvum</name>
    <dbReference type="NCBI Taxonomy" id="5499"/>
    <lineage>
        <taxon>Eukaryota</taxon>
        <taxon>Fungi</taxon>
        <taxon>Dikarya</taxon>
        <taxon>Ascomycota</taxon>
        <taxon>Pezizomycotina</taxon>
        <taxon>Dothideomycetes</taxon>
        <taxon>Dothideomycetidae</taxon>
        <taxon>Mycosphaerellales</taxon>
        <taxon>Mycosphaerellaceae</taxon>
        <taxon>Fulvia</taxon>
    </lineage>
</organism>
<keyword evidence="3" id="KW-1185">Reference proteome</keyword>
<name>A0A9Q8PEQ5_PASFU</name>
<dbReference type="AlphaFoldDB" id="A0A9Q8PEQ5"/>
<reference evidence="2" key="1">
    <citation type="submission" date="2021-12" db="EMBL/GenBank/DDBJ databases">
        <authorList>
            <person name="Zaccaron A."/>
            <person name="Stergiopoulos I."/>
        </authorList>
    </citation>
    <scope>NUCLEOTIDE SEQUENCE</scope>
    <source>
        <strain evidence="2">Race5_Kim</strain>
    </source>
</reference>
<evidence type="ECO:0000313" key="2">
    <source>
        <dbReference type="EMBL" id="UJO21123.1"/>
    </source>
</evidence>
<proteinExistence type="predicted"/>
<evidence type="ECO:0000313" key="3">
    <source>
        <dbReference type="Proteomes" id="UP000756132"/>
    </source>
</evidence>
<evidence type="ECO:0000256" key="1">
    <source>
        <dbReference type="SAM" id="SignalP"/>
    </source>
</evidence>
<dbReference type="KEGG" id="ffu:CLAFUR5_11111"/>
<dbReference type="GeneID" id="71990989"/>
<sequence>MHLHTSMCAVVGLAFLTGAARAAALTARQDVGTTQYFGSLYCYGEGIQGLPVYYADEVALIGVQPLSDVVVATNVTFDDPEETTTLTASGNETDSLTATTLFIDTSPGANQAAGFMSTTNDSDSLTTSGFILFGNQLAWVSDAGDLEQKFWAKPTSTDGVYTLAWNVDAVVEDGAVPVNVKNVAPVTVGGDV</sequence>
<dbReference type="RefSeq" id="XP_047765489.1">
    <property type="nucleotide sequence ID" value="XM_047910259.1"/>
</dbReference>
<feature type="signal peptide" evidence="1">
    <location>
        <begin position="1"/>
        <end position="22"/>
    </location>
</feature>
<reference evidence="2" key="2">
    <citation type="journal article" date="2022" name="Microb. Genom.">
        <title>A chromosome-scale genome assembly of the tomato pathogen Cladosporium fulvum reveals a compartmentalized genome architecture and the presence of a dispensable chromosome.</title>
        <authorList>
            <person name="Zaccaron A.Z."/>
            <person name="Chen L.H."/>
            <person name="Samaras A."/>
            <person name="Stergiopoulos I."/>
        </authorList>
    </citation>
    <scope>NUCLEOTIDE SEQUENCE</scope>
    <source>
        <strain evidence="2">Race5_Kim</strain>
    </source>
</reference>
<accession>A0A9Q8PEQ5</accession>
<keyword evidence="1" id="KW-0732">Signal</keyword>
<dbReference type="Proteomes" id="UP000756132">
    <property type="component" value="Chromosome 8"/>
</dbReference>
<dbReference type="EMBL" id="CP090170">
    <property type="protein sequence ID" value="UJO21123.1"/>
    <property type="molecule type" value="Genomic_DNA"/>
</dbReference>
<feature type="chain" id="PRO_5040484745" evidence="1">
    <location>
        <begin position="23"/>
        <end position="192"/>
    </location>
</feature>
<gene>
    <name evidence="2" type="ORF">CLAFUR5_11111</name>
</gene>